<evidence type="ECO:0000313" key="3">
    <source>
        <dbReference type="Proteomes" id="UP001500742"/>
    </source>
</evidence>
<organism evidence="2 3">
    <name type="scientific">Mucilaginibacter dorajii</name>
    <dbReference type="NCBI Taxonomy" id="692994"/>
    <lineage>
        <taxon>Bacteria</taxon>
        <taxon>Pseudomonadati</taxon>
        <taxon>Bacteroidota</taxon>
        <taxon>Sphingobacteriia</taxon>
        <taxon>Sphingobacteriales</taxon>
        <taxon>Sphingobacteriaceae</taxon>
        <taxon>Mucilaginibacter</taxon>
    </lineage>
</organism>
<comment type="caution">
    <text evidence="2">The sequence shown here is derived from an EMBL/GenBank/DDBJ whole genome shotgun (WGS) entry which is preliminary data.</text>
</comment>
<evidence type="ECO:0000313" key="2">
    <source>
        <dbReference type="EMBL" id="GAA3984914.1"/>
    </source>
</evidence>
<proteinExistence type="predicted"/>
<dbReference type="RefSeq" id="WP_259093331.1">
    <property type="nucleotide sequence ID" value="NZ_BAAAZC010000028.1"/>
</dbReference>
<gene>
    <name evidence="2" type="ORF">GCM10022210_41200</name>
</gene>
<keyword evidence="3" id="KW-1185">Reference proteome</keyword>
<dbReference type="InterPro" id="IPR016097">
    <property type="entry name" value="DUF695"/>
</dbReference>
<protein>
    <recommendedName>
        <fullName evidence="1">DUF695 domain-containing protein</fullName>
    </recommendedName>
</protein>
<dbReference type="Proteomes" id="UP001500742">
    <property type="component" value="Unassembled WGS sequence"/>
</dbReference>
<evidence type="ECO:0000259" key="1">
    <source>
        <dbReference type="Pfam" id="PF05117"/>
    </source>
</evidence>
<accession>A0ABP7QN75</accession>
<reference evidence="3" key="1">
    <citation type="journal article" date="2019" name="Int. J. Syst. Evol. Microbiol.">
        <title>The Global Catalogue of Microorganisms (GCM) 10K type strain sequencing project: providing services to taxonomists for standard genome sequencing and annotation.</title>
        <authorList>
            <consortium name="The Broad Institute Genomics Platform"/>
            <consortium name="The Broad Institute Genome Sequencing Center for Infectious Disease"/>
            <person name="Wu L."/>
            <person name="Ma J."/>
        </authorList>
    </citation>
    <scope>NUCLEOTIDE SEQUENCE [LARGE SCALE GENOMIC DNA]</scope>
    <source>
        <strain evidence="3">JCM 16601</strain>
    </source>
</reference>
<dbReference type="Pfam" id="PF05117">
    <property type="entry name" value="DUF695"/>
    <property type="match status" value="1"/>
</dbReference>
<sequence length="148" mass="17203">MIEDMHLNDSWAAGEFYTDDLPVLIRYRPHLQNFAETGLYQYRMDIIWEYEPDTEALLPDSATLALMKEVEDALVSVMEEDNQTILAFVITGDNERWWAWYTTDVDIAGERLNIALAKFDPLPITIVSNDDPDWDEYTGVLEDFSEEE</sequence>
<feature type="domain" description="DUF695" evidence="1">
    <location>
        <begin position="16"/>
        <end position="139"/>
    </location>
</feature>
<name>A0ABP7QN75_9SPHI</name>
<dbReference type="EMBL" id="BAAAZC010000028">
    <property type="protein sequence ID" value="GAA3984914.1"/>
    <property type="molecule type" value="Genomic_DNA"/>
</dbReference>